<keyword evidence="3" id="KW-1185">Reference proteome</keyword>
<gene>
    <name evidence="2" type="ORF">CTA1_9456</name>
</gene>
<organism evidence="2 3">
    <name type="scientific">Colletotrichum tanaceti</name>
    <dbReference type="NCBI Taxonomy" id="1306861"/>
    <lineage>
        <taxon>Eukaryota</taxon>
        <taxon>Fungi</taxon>
        <taxon>Dikarya</taxon>
        <taxon>Ascomycota</taxon>
        <taxon>Pezizomycotina</taxon>
        <taxon>Sordariomycetes</taxon>
        <taxon>Hypocreomycetidae</taxon>
        <taxon>Glomerellales</taxon>
        <taxon>Glomerellaceae</taxon>
        <taxon>Colletotrichum</taxon>
        <taxon>Colletotrichum destructivum species complex</taxon>
    </lineage>
</organism>
<sequence>MSSCGTRHLSGCRIAVMYAGTMCSNPHPQFPGGRLPHLTSPSQLGALMPSCAGQLQRAGFLAPWVMSEPTSRLPITPIRAFRSTESTCKKEPDPISRNLLPSSSLPYINAPPHHAPPPSKKKQNKTGKAEGMRQKTMEQLQGAEVVEGVDVYITY</sequence>
<evidence type="ECO:0000256" key="1">
    <source>
        <dbReference type="SAM" id="MobiDB-lite"/>
    </source>
</evidence>
<evidence type="ECO:0000313" key="2">
    <source>
        <dbReference type="EMBL" id="TKW48539.1"/>
    </source>
</evidence>
<dbReference type="Proteomes" id="UP000310108">
    <property type="component" value="Unassembled WGS sequence"/>
</dbReference>
<accession>A0A4U6X1B7</accession>
<proteinExistence type="predicted"/>
<feature type="compositionally biased region" description="Basic and acidic residues" evidence="1">
    <location>
        <begin position="127"/>
        <end position="136"/>
    </location>
</feature>
<name>A0A4U6X1B7_9PEZI</name>
<comment type="caution">
    <text evidence="2">The sequence shown here is derived from an EMBL/GenBank/DDBJ whole genome shotgun (WGS) entry which is preliminary data.</text>
</comment>
<evidence type="ECO:0000313" key="3">
    <source>
        <dbReference type="Proteomes" id="UP000310108"/>
    </source>
</evidence>
<dbReference type="AlphaFoldDB" id="A0A4U6X1B7"/>
<protein>
    <submittedName>
        <fullName evidence="2">Uncharacterized protein</fullName>
    </submittedName>
</protein>
<reference evidence="2 3" key="1">
    <citation type="journal article" date="2019" name="PLoS ONE">
        <title>Comparative genome analysis indicates high evolutionary potential of pathogenicity genes in Colletotrichum tanaceti.</title>
        <authorList>
            <person name="Lelwala R.V."/>
            <person name="Korhonen P.K."/>
            <person name="Young N.D."/>
            <person name="Scott J.B."/>
            <person name="Ades P.A."/>
            <person name="Gasser R.B."/>
            <person name="Taylor P.W.J."/>
        </authorList>
    </citation>
    <scope>NUCLEOTIDE SEQUENCE [LARGE SCALE GENOMIC DNA]</scope>
    <source>
        <strain evidence="2">BRIP57314</strain>
    </source>
</reference>
<feature type="region of interest" description="Disordered" evidence="1">
    <location>
        <begin position="84"/>
        <end position="139"/>
    </location>
</feature>
<dbReference type="EMBL" id="PJEX01000910">
    <property type="protein sequence ID" value="TKW48539.1"/>
    <property type="molecule type" value="Genomic_DNA"/>
</dbReference>